<gene>
    <name evidence="12" type="ORF">MOS_737</name>
</gene>
<comment type="subcellular location">
    <subcellularLocation>
        <location evidence="1 10">Cell membrane</location>
        <topology evidence="1 10">Multi-pass membrane protein</topology>
    </subcellularLocation>
</comment>
<dbReference type="InterPro" id="IPR000515">
    <property type="entry name" value="MetI-like"/>
</dbReference>
<evidence type="ECO:0000256" key="10">
    <source>
        <dbReference type="RuleBase" id="RU363032"/>
    </source>
</evidence>
<dbReference type="Proteomes" id="UP000009399">
    <property type="component" value="Chromosome"/>
</dbReference>
<evidence type="ECO:0000256" key="2">
    <source>
        <dbReference type="ARBA" id="ARBA00022448"/>
    </source>
</evidence>
<feature type="domain" description="ABC transmembrane type-1" evidence="11">
    <location>
        <begin position="181"/>
        <end position="369"/>
    </location>
</feature>
<dbReference type="InterPro" id="IPR035906">
    <property type="entry name" value="MetI-like_sf"/>
</dbReference>
<keyword evidence="5" id="KW-0571">Peptide transport</keyword>
<keyword evidence="4 10" id="KW-0812">Transmembrane</keyword>
<proteinExistence type="inferred from homology"/>
<dbReference type="PROSITE" id="PS50928">
    <property type="entry name" value="ABC_TM1"/>
    <property type="match status" value="1"/>
</dbReference>
<evidence type="ECO:0000256" key="3">
    <source>
        <dbReference type="ARBA" id="ARBA00022475"/>
    </source>
</evidence>
<evidence type="ECO:0000256" key="6">
    <source>
        <dbReference type="ARBA" id="ARBA00022927"/>
    </source>
</evidence>
<dbReference type="Gene3D" id="1.10.3720.10">
    <property type="entry name" value="MetI-like"/>
    <property type="match status" value="1"/>
</dbReference>
<evidence type="ECO:0000256" key="1">
    <source>
        <dbReference type="ARBA" id="ARBA00004651"/>
    </source>
</evidence>
<evidence type="ECO:0000313" key="12">
    <source>
        <dbReference type="EMBL" id="AFX74639.1"/>
    </source>
</evidence>
<keyword evidence="6" id="KW-0653">Protein transport</keyword>
<dbReference type="SUPFAM" id="SSF161098">
    <property type="entry name" value="MetI-like"/>
    <property type="match status" value="1"/>
</dbReference>
<evidence type="ECO:0000256" key="8">
    <source>
        <dbReference type="ARBA" id="ARBA00023136"/>
    </source>
</evidence>
<feature type="transmembrane region" description="Helical" evidence="10">
    <location>
        <begin position="242"/>
        <end position="260"/>
    </location>
</feature>
<feature type="transmembrane region" description="Helical" evidence="10">
    <location>
        <begin position="54"/>
        <end position="75"/>
    </location>
</feature>
<dbReference type="InterPro" id="IPR025966">
    <property type="entry name" value="OppC_N"/>
</dbReference>
<keyword evidence="8 10" id="KW-0472">Membrane</keyword>
<evidence type="ECO:0000256" key="9">
    <source>
        <dbReference type="ARBA" id="ARBA00024202"/>
    </source>
</evidence>
<dbReference type="EMBL" id="CP003914">
    <property type="protein sequence ID" value="AFX74639.1"/>
    <property type="molecule type" value="Genomic_DNA"/>
</dbReference>
<keyword evidence="2 10" id="KW-0813">Transport</keyword>
<keyword evidence="7 10" id="KW-1133">Transmembrane helix</keyword>
<feature type="transmembrane region" description="Helical" evidence="10">
    <location>
        <begin position="180"/>
        <end position="201"/>
    </location>
</feature>
<dbReference type="Pfam" id="PF00528">
    <property type="entry name" value="BPD_transp_1"/>
    <property type="match status" value="1"/>
</dbReference>
<feature type="transmembrane region" description="Helical" evidence="10">
    <location>
        <begin position="213"/>
        <end position="236"/>
    </location>
</feature>
<dbReference type="GO" id="GO:0055085">
    <property type="term" value="P:transmembrane transport"/>
    <property type="evidence" value="ECO:0007669"/>
    <property type="project" value="InterPro"/>
</dbReference>
<organism evidence="12 13">
    <name type="scientific">Mesomycoplasma hyorhinis SK76</name>
    <dbReference type="NCBI Taxonomy" id="1118964"/>
    <lineage>
        <taxon>Bacteria</taxon>
        <taxon>Bacillati</taxon>
        <taxon>Mycoplasmatota</taxon>
        <taxon>Mycoplasmoidales</taxon>
        <taxon>Metamycoplasmataceae</taxon>
        <taxon>Mesomycoplasma</taxon>
    </lineage>
</organism>
<evidence type="ECO:0000256" key="4">
    <source>
        <dbReference type="ARBA" id="ARBA00022692"/>
    </source>
</evidence>
<dbReference type="GO" id="GO:0015031">
    <property type="term" value="P:protein transport"/>
    <property type="evidence" value="ECO:0007669"/>
    <property type="project" value="UniProtKB-KW"/>
</dbReference>
<protein>
    <submittedName>
        <fullName evidence="12">Oligopeptide transport system permease protein OppC</fullName>
    </submittedName>
</protein>
<dbReference type="KEGG" id="mhs:MOS_737"/>
<evidence type="ECO:0000256" key="7">
    <source>
        <dbReference type="ARBA" id="ARBA00022989"/>
    </source>
</evidence>
<accession>A0AAI8ANM7</accession>
<dbReference type="GO" id="GO:0015833">
    <property type="term" value="P:peptide transport"/>
    <property type="evidence" value="ECO:0007669"/>
    <property type="project" value="UniProtKB-KW"/>
</dbReference>
<dbReference type="Pfam" id="PF12911">
    <property type="entry name" value="OppC_N"/>
    <property type="match status" value="1"/>
</dbReference>
<reference evidence="12 13" key="1">
    <citation type="journal article" date="2013" name="Genome Announc.">
        <title>Complete Genome Sequence of Mycoplasma hyorhinis Strain SK76.</title>
        <authorList>
            <person name="Goodison S."/>
            <person name="Urquidi V."/>
            <person name="Kumar D."/>
            <person name="Reyes L."/>
            <person name="Rosser C.J."/>
        </authorList>
    </citation>
    <scope>NUCLEOTIDE SEQUENCE [LARGE SCALE GENOMIC DNA]</scope>
    <source>
        <strain evidence="12 13">SK76</strain>
    </source>
</reference>
<comment type="similarity">
    <text evidence="9">Belongs to the binding-protein-dependent transport system permease family. OppBC subfamily.</text>
</comment>
<evidence type="ECO:0000259" key="11">
    <source>
        <dbReference type="PROSITE" id="PS50928"/>
    </source>
</evidence>
<dbReference type="AlphaFoldDB" id="A0AAI8ANM7"/>
<dbReference type="RefSeq" id="WP_015084318.1">
    <property type="nucleotide sequence ID" value="NC_019552.1"/>
</dbReference>
<dbReference type="PANTHER" id="PTHR43386">
    <property type="entry name" value="OLIGOPEPTIDE TRANSPORT SYSTEM PERMEASE PROTEIN APPC"/>
    <property type="match status" value="1"/>
</dbReference>
<dbReference type="CDD" id="cd06261">
    <property type="entry name" value="TM_PBP2"/>
    <property type="match status" value="1"/>
</dbReference>
<evidence type="ECO:0000313" key="13">
    <source>
        <dbReference type="Proteomes" id="UP000009399"/>
    </source>
</evidence>
<dbReference type="InterPro" id="IPR050366">
    <property type="entry name" value="BP-dependent_transpt_permease"/>
</dbReference>
<evidence type="ECO:0000256" key="5">
    <source>
        <dbReference type="ARBA" id="ARBA00022856"/>
    </source>
</evidence>
<dbReference type="PANTHER" id="PTHR43386:SF24">
    <property type="entry name" value="OLIGOPEPTIDE TRANSPORT SYSTEM PERMEASE PROTEIN AMID"/>
    <property type="match status" value="1"/>
</dbReference>
<name>A0AAI8ANM7_MESHY</name>
<feature type="transmembrane region" description="Helical" evidence="10">
    <location>
        <begin position="348"/>
        <end position="369"/>
    </location>
</feature>
<keyword evidence="3" id="KW-1003">Cell membrane</keyword>
<sequence>MSNSSQEFNLKYRLTQEDLKLLKVSPNHFNSFQITGKVSELWKDTLKNFFKTPLALIATIVFILLLLTAIFTAAFSPFDTTKPISGVDNELVFSQKPGTWGVFENNISQDLLDKILSKSTPQHPLIHGVVEEIVPGRYLANFNPYEVISVLANKQIFSIVGTDEFGRDIWLRTWVGTLNALGISAIIAVIESVIGVLLGTYLGYHIGKWIDNIFLRIIDVFNSIPWIVIFVIFIGIFGPKTIVIIILLTATGWTGPTYLARSYTIIIKDEEYIQAAKAVGASKLRQIYSHILLNILGKLLSGFVSRLLSAISIIAGLAFLGFLKESADSPANLGLIINSSRQLADSNIWALLFPSFILVILALSTRFIANGIHDALDPRIGGRK</sequence>
<feature type="transmembrane region" description="Helical" evidence="10">
    <location>
        <begin position="303"/>
        <end position="323"/>
    </location>
</feature>
<dbReference type="GO" id="GO:0005886">
    <property type="term" value="C:plasma membrane"/>
    <property type="evidence" value="ECO:0007669"/>
    <property type="project" value="UniProtKB-SubCell"/>
</dbReference>